<sequence>MENVISKRQKESTHERKDNIVVPIRPDMTLEEVFKIRPFARKKHEEAVAMLAKYPIPKELLL</sequence>
<organism evidence="1 2">
    <name type="scientific">Chitinophaga ginsengisoli</name>
    <dbReference type="NCBI Taxonomy" id="363837"/>
    <lineage>
        <taxon>Bacteria</taxon>
        <taxon>Pseudomonadati</taxon>
        <taxon>Bacteroidota</taxon>
        <taxon>Chitinophagia</taxon>
        <taxon>Chitinophagales</taxon>
        <taxon>Chitinophagaceae</taxon>
        <taxon>Chitinophaga</taxon>
    </lineage>
</organism>
<comment type="caution">
    <text evidence="1">The sequence shown here is derived from an EMBL/GenBank/DDBJ whole genome shotgun (WGS) entry which is preliminary data.</text>
</comment>
<dbReference type="AlphaFoldDB" id="A0A2P8FTG6"/>
<keyword evidence="2" id="KW-1185">Reference proteome</keyword>
<evidence type="ECO:0000313" key="2">
    <source>
        <dbReference type="Proteomes" id="UP000240978"/>
    </source>
</evidence>
<protein>
    <submittedName>
        <fullName evidence="1">Uncharacterized protein</fullName>
    </submittedName>
</protein>
<reference evidence="1 2" key="1">
    <citation type="submission" date="2018-03" db="EMBL/GenBank/DDBJ databases">
        <title>Genomic Encyclopedia of Archaeal and Bacterial Type Strains, Phase II (KMG-II): from individual species to whole genera.</title>
        <authorList>
            <person name="Goeker M."/>
        </authorList>
    </citation>
    <scope>NUCLEOTIDE SEQUENCE [LARGE SCALE GENOMIC DNA]</scope>
    <source>
        <strain evidence="1 2">DSM 18107</strain>
    </source>
</reference>
<name>A0A2P8FTG6_9BACT</name>
<proteinExistence type="predicted"/>
<dbReference type="EMBL" id="PYGK01000014">
    <property type="protein sequence ID" value="PSL25014.1"/>
    <property type="molecule type" value="Genomic_DNA"/>
</dbReference>
<dbReference type="RefSeq" id="WP_106604934.1">
    <property type="nucleotide sequence ID" value="NZ_PYGK01000014.1"/>
</dbReference>
<dbReference type="Proteomes" id="UP000240978">
    <property type="component" value="Unassembled WGS sequence"/>
</dbReference>
<gene>
    <name evidence="1" type="ORF">CLV42_114163</name>
</gene>
<dbReference type="OrthoDB" id="678529at2"/>
<accession>A0A2P8FTG6</accession>
<evidence type="ECO:0000313" key="1">
    <source>
        <dbReference type="EMBL" id="PSL25014.1"/>
    </source>
</evidence>